<organism evidence="2">
    <name type="scientific">Graphocephala atropunctata</name>
    <dbReference type="NCBI Taxonomy" id="36148"/>
    <lineage>
        <taxon>Eukaryota</taxon>
        <taxon>Metazoa</taxon>
        <taxon>Ecdysozoa</taxon>
        <taxon>Arthropoda</taxon>
        <taxon>Hexapoda</taxon>
        <taxon>Insecta</taxon>
        <taxon>Pterygota</taxon>
        <taxon>Neoptera</taxon>
        <taxon>Paraneoptera</taxon>
        <taxon>Hemiptera</taxon>
        <taxon>Auchenorrhyncha</taxon>
        <taxon>Membracoidea</taxon>
        <taxon>Cicadellidae</taxon>
        <taxon>Cicadellinae</taxon>
        <taxon>Cicadellini</taxon>
        <taxon>Graphocephala</taxon>
    </lineage>
</organism>
<evidence type="ECO:0008006" key="3">
    <source>
        <dbReference type="Google" id="ProtNLM"/>
    </source>
</evidence>
<name>A0A1B6LVD8_9HEMI</name>
<gene>
    <name evidence="2" type="ORF">g.53405</name>
</gene>
<evidence type="ECO:0000313" key="2">
    <source>
        <dbReference type="EMBL" id="JAT27643.1"/>
    </source>
</evidence>
<feature type="chain" id="PRO_5008587807" description="Spaetzle domain-containing protein" evidence="1">
    <location>
        <begin position="19"/>
        <end position="216"/>
    </location>
</feature>
<keyword evidence="1" id="KW-0732">Signal</keyword>
<accession>A0A1B6LVD8</accession>
<proteinExistence type="predicted"/>
<reference evidence="2" key="1">
    <citation type="submission" date="2015-11" db="EMBL/GenBank/DDBJ databases">
        <title>De novo transcriptome assembly of four potential Pierce s Disease insect vectors from Arizona vineyards.</title>
        <authorList>
            <person name="Tassone E.E."/>
        </authorList>
    </citation>
    <scope>NUCLEOTIDE SEQUENCE</scope>
</reference>
<sequence length="216" mass="24349">MAMFRAIVLLMAVTTSRAARGGSDSHCLNLPKINRNLRDVFCDQPLYANIIQRNEFTEMLDNICVTYFPLPDDPNTYHIYISRTYCDGSHAVRSYYQVDVEPGMVMAGNPDVTYLYTYFAYAGCSTDLIYRCTLFGEADAEDPYVYGISPICNPIGLSCLRKVQEILEENGLGDLEFYVLPQKLPYRCISQRACVVPSNNNQFYKSVGLPGPINPL</sequence>
<feature type="signal peptide" evidence="1">
    <location>
        <begin position="1"/>
        <end position="18"/>
    </location>
</feature>
<protein>
    <recommendedName>
        <fullName evidence="3">Spaetzle domain-containing protein</fullName>
    </recommendedName>
</protein>
<dbReference type="AlphaFoldDB" id="A0A1B6LVD8"/>
<dbReference type="EMBL" id="GEBQ01012334">
    <property type="protein sequence ID" value="JAT27643.1"/>
    <property type="molecule type" value="Transcribed_RNA"/>
</dbReference>
<evidence type="ECO:0000256" key="1">
    <source>
        <dbReference type="SAM" id="SignalP"/>
    </source>
</evidence>